<dbReference type="GO" id="GO:0003676">
    <property type="term" value="F:nucleic acid binding"/>
    <property type="evidence" value="ECO:0007669"/>
    <property type="project" value="InterPro"/>
</dbReference>
<dbReference type="PATRIC" id="fig|1618405.3.peg.557"/>
<protein>
    <recommendedName>
        <fullName evidence="1">DUF5655 domain-containing protein</fullName>
    </recommendedName>
</protein>
<reference evidence="2 3" key="1">
    <citation type="journal article" date="2015" name="Nature">
        <title>rRNA introns, odd ribosomes, and small enigmatic genomes across a large radiation of phyla.</title>
        <authorList>
            <person name="Brown C.T."/>
            <person name="Hug L.A."/>
            <person name="Thomas B.C."/>
            <person name="Sharon I."/>
            <person name="Castelle C.J."/>
            <person name="Singh A."/>
            <person name="Wilkins M.J."/>
            <person name="Williams K.H."/>
            <person name="Banfield J.F."/>
        </authorList>
    </citation>
    <scope>NUCLEOTIDE SEQUENCE [LARGE SCALE GENOMIC DNA]</scope>
</reference>
<evidence type="ECO:0000313" key="2">
    <source>
        <dbReference type="EMBL" id="KKR50315.1"/>
    </source>
</evidence>
<proteinExistence type="predicted"/>
<dbReference type="InterPro" id="IPR011856">
    <property type="entry name" value="tRNA_endonuc-like_dom_sf"/>
</dbReference>
<dbReference type="Gene3D" id="3.40.1350.10">
    <property type="match status" value="1"/>
</dbReference>
<dbReference type="EMBL" id="LBYI01000012">
    <property type="protein sequence ID" value="KKR50315.1"/>
    <property type="molecule type" value="Genomic_DNA"/>
</dbReference>
<accession>A0A0G0TTC8</accession>
<dbReference type="Pfam" id="PF18899">
    <property type="entry name" value="DUF5655"/>
    <property type="match status" value="1"/>
</dbReference>
<gene>
    <name evidence="2" type="ORF">UT84_C0012G0018</name>
</gene>
<name>A0A0G0TTC8_9BACT</name>
<sequence>MAMFRRQNSKLTPIKEILFQKEKDLQELTEKNLSAIFGLQFIATEYRIQNLFIDTLAFDTENKTFVIIEYKRDRSFSVVDQGFSYLSLMLNNKAEFILAYNESLKTNLRREDVDWSQARVIFIARSFTAHQQNAVNFKNMPFELWEAIQFENDFMQYRRIEISNSAESLDQLKNVNNESQKVAREVKKYTEEDLFGKDGELHDLYTAIKEQILQLYPDLIPNPKKIYVGFQMPDNWRNIFNIQKSRGGILVHFMRSKPEDFDDPQNKLQYMEKSKEYWNQDITMLPVKDEKDIRYAILMIQQAYERFIKEFGS</sequence>
<dbReference type="InterPro" id="IPR043714">
    <property type="entry name" value="DUF5655"/>
</dbReference>
<dbReference type="AlphaFoldDB" id="A0A0G0TTC8"/>
<evidence type="ECO:0000313" key="3">
    <source>
        <dbReference type="Proteomes" id="UP000034531"/>
    </source>
</evidence>
<dbReference type="Proteomes" id="UP000034531">
    <property type="component" value="Unassembled WGS sequence"/>
</dbReference>
<comment type="caution">
    <text evidence="2">The sequence shown here is derived from an EMBL/GenBank/DDBJ whole genome shotgun (WGS) entry which is preliminary data.</text>
</comment>
<evidence type="ECO:0000259" key="1">
    <source>
        <dbReference type="Pfam" id="PF18899"/>
    </source>
</evidence>
<organism evidence="2 3">
    <name type="scientific">Candidatus Curtissbacteria bacterium GW2011_GWA1_40_16</name>
    <dbReference type="NCBI Taxonomy" id="1618405"/>
    <lineage>
        <taxon>Bacteria</taxon>
        <taxon>Candidatus Curtissiibacteriota</taxon>
    </lineage>
</organism>
<feature type="domain" description="DUF5655" evidence="1">
    <location>
        <begin position="196"/>
        <end position="305"/>
    </location>
</feature>